<name>A0A545UUJ6_9HYPO</name>
<dbReference type="EMBL" id="SPUK01000013">
    <property type="protein sequence ID" value="TQV93132.1"/>
    <property type="molecule type" value="Genomic_DNA"/>
</dbReference>
<accession>A0A545UUJ6</accession>
<proteinExistence type="predicted"/>
<keyword evidence="2" id="KW-1185">Reference proteome</keyword>
<organism evidence="1 2">
    <name type="scientific">Cordyceps javanica</name>
    <dbReference type="NCBI Taxonomy" id="43265"/>
    <lineage>
        <taxon>Eukaryota</taxon>
        <taxon>Fungi</taxon>
        <taxon>Dikarya</taxon>
        <taxon>Ascomycota</taxon>
        <taxon>Pezizomycotina</taxon>
        <taxon>Sordariomycetes</taxon>
        <taxon>Hypocreomycetidae</taxon>
        <taxon>Hypocreales</taxon>
        <taxon>Cordycipitaceae</taxon>
        <taxon>Cordyceps</taxon>
    </lineage>
</organism>
<evidence type="ECO:0000313" key="1">
    <source>
        <dbReference type="EMBL" id="TQV93132.1"/>
    </source>
</evidence>
<sequence>MLVKLYSPRAIFPSRQCVQTLLSCRISGFVTAYINNPSIFVRHVLLLVYMLIRAMRPDVLAPEPACWAISNDDCAHSLFQYRM</sequence>
<reference evidence="1 2" key="1">
    <citation type="journal article" date="2019" name="Appl. Microbiol. Biotechnol.">
        <title>Genome sequence of Isaria javanica and comparative genome analysis insights into family S53 peptidase evolution in fungal entomopathogens.</title>
        <authorList>
            <person name="Lin R."/>
            <person name="Zhang X."/>
            <person name="Xin B."/>
            <person name="Zou M."/>
            <person name="Gao Y."/>
            <person name="Qin F."/>
            <person name="Hu Q."/>
            <person name="Xie B."/>
            <person name="Cheng X."/>
        </authorList>
    </citation>
    <scope>NUCLEOTIDE SEQUENCE [LARGE SCALE GENOMIC DNA]</scope>
    <source>
        <strain evidence="1 2">IJ1G</strain>
    </source>
</reference>
<evidence type="ECO:0000313" key="2">
    <source>
        <dbReference type="Proteomes" id="UP000315783"/>
    </source>
</evidence>
<comment type="caution">
    <text evidence="1">The sequence shown here is derived from an EMBL/GenBank/DDBJ whole genome shotgun (WGS) entry which is preliminary data.</text>
</comment>
<dbReference type="Proteomes" id="UP000315783">
    <property type="component" value="Unassembled WGS sequence"/>
</dbReference>
<protein>
    <submittedName>
        <fullName evidence="1">Uncharacterized protein</fullName>
    </submittedName>
</protein>
<gene>
    <name evidence="1" type="ORF">IF1G_08435</name>
</gene>
<dbReference type="AlphaFoldDB" id="A0A545UUJ6"/>